<reference evidence="2 3" key="1">
    <citation type="submission" date="2013-01" db="EMBL/GenBank/DDBJ databases">
        <authorList>
            <person name="Harkins D.M."/>
            <person name="Durkin A.S."/>
            <person name="Brinkac L.M."/>
            <person name="Haft D.H."/>
            <person name="Selengut J.D."/>
            <person name="Sanka R."/>
            <person name="DePew J."/>
            <person name="Purushe J."/>
            <person name="Picardeau M."/>
            <person name="Werts C."/>
            <person name="Goarant C."/>
            <person name="Vinetz J.M."/>
            <person name="Sutton G.G."/>
            <person name="Nierman W.C."/>
            <person name="Fouts D.E."/>
        </authorList>
    </citation>
    <scope>NUCLEOTIDE SEQUENCE [LARGE SCALE GENOMIC DNA]</scope>
    <source>
        <strain evidence="2 3">200701872</strain>
    </source>
</reference>
<dbReference type="BioCyc" id="LINT1193029:G11R4-2334-MONOMER"/>
<feature type="transmembrane region" description="Helical" evidence="1">
    <location>
        <begin position="95"/>
        <end position="113"/>
    </location>
</feature>
<evidence type="ECO:0000313" key="3">
    <source>
        <dbReference type="Proteomes" id="UP000012117"/>
    </source>
</evidence>
<dbReference type="Proteomes" id="UP000012117">
    <property type="component" value="Unassembled WGS sequence"/>
</dbReference>
<feature type="transmembrane region" description="Helical" evidence="1">
    <location>
        <begin position="133"/>
        <end position="156"/>
    </location>
</feature>
<evidence type="ECO:0000256" key="1">
    <source>
        <dbReference type="SAM" id="Phobius"/>
    </source>
</evidence>
<organism evidence="2 3">
    <name type="scientific">Leptospira interrogans serovar Pyrogenes str. 200701872</name>
    <dbReference type="NCBI Taxonomy" id="1193029"/>
    <lineage>
        <taxon>Bacteria</taxon>
        <taxon>Pseudomonadati</taxon>
        <taxon>Spirochaetota</taxon>
        <taxon>Spirochaetia</taxon>
        <taxon>Leptospirales</taxon>
        <taxon>Leptospiraceae</taxon>
        <taxon>Leptospira</taxon>
    </lineage>
</organism>
<keyword evidence="1" id="KW-0472">Membrane</keyword>
<accession>M6ZM35</accession>
<protein>
    <submittedName>
        <fullName evidence="2">Uncharacterized protein</fullName>
    </submittedName>
</protein>
<keyword evidence="1" id="KW-1133">Transmembrane helix</keyword>
<gene>
    <name evidence="2" type="ORF">LEP1GSC124_3035</name>
</gene>
<name>M6ZM35_LEPIR</name>
<feature type="transmembrane region" description="Helical" evidence="1">
    <location>
        <begin position="54"/>
        <end position="75"/>
    </location>
</feature>
<sequence length="503" mass="54776">MENFKILLGEGIENSGLVKFGIIESVLKNIFRTLADGISKVNAFLGESPKLAEFVGTFLMLGGGVLIAAGSLMVLKSAALGLLAALKVAAMSNPIGLAVVGIVTALALIITYWDDIKTTAVETWNWIVNTWSNLSGFGKLLVVWLMPIVGIPLMIYENWDKIKNIFLLVGTGITKGFSNISPYIQPIINAPSWIVSAWNSLTNFFGKIVNSIFRIFANLPSGIQEILVLAMVNPIFGLYSLIWQALSNVIGNIRNRMKDSGKSLFTAFSEGILDSVADLKSTIYNVMQVIDRYLPHSNALEGPLSRLTHSGSAFVDTFILGMKQKNNTLVGFLGEMSNGFKSGLNLIQQSGTKTVTTFSEGISSGKSVVYNKVMDVLEKTRRLFPNSDAKEGPFSTLTKSGKATFAEFSAGLESEIPKINPILQRFNQVLTNDSKGIIKRTLESKESSESISGKSNVVSNTNIGSVIGQLVIGNKITDKKKISEMITDAIFQELDRFEEMELI</sequence>
<keyword evidence="1" id="KW-0812">Transmembrane</keyword>
<comment type="caution">
    <text evidence="2">The sequence shown here is derived from an EMBL/GenBank/DDBJ whole genome shotgun (WGS) entry which is preliminary data.</text>
</comment>
<proteinExistence type="predicted"/>
<dbReference type="AlphaFoldDB" id="M6ZM35"/>
<dbReference type="EMBL" id="AKWN02000449">
    <property type="protein sequence ID" value="EMP05252.1"/>
    <property type="molecule type" value="Genomic_DNA"/>
</dbReference>
<evidence type="ECO:0000313" key="2">
    <source>
        <dbReference type="EMBL" id="EMP05252.1"/>
    </source>
</evidence>